<dbReference type="GO" id="GO:0006355">
    <property type="term" value="P:regulation of DNA-templated transcription"/>
    <property type="evidence" value="ECO:0007669"/>
    <property type="project" value="UniProtKB-ARBA"/>
</dbReference>
<dbReference type="EMBL" id="CP046455">
    <property type="protein sequence ID" value="QGU08052.1"/>
    <property type="molecule type" value="Genomic_DNA"/>
</dbReference>
<dbReference type="InterPro" id="IPR009057">
    <property type="entry name" value="Homeodomain-like_sf"/>
</dbReference>
<dbReference type="PROSITE" id="PS50977">
    <property type="entry name" value="HTH_TETR_2"/>
    <property type="match status" value="1"/>
</dbReference>
<gene>
    <name evidence="5" type="primary">nicS</name>
    <name evidence="5" type="ORF">COCCU_10665</name>
</gene>
<protein>
    <submittedName>
        <fullName evidence="5">HTH-type transcriptional repressor NicS</fullName>
    </submittedName>
</protein>
<dbReference type="PANTHER" id="PTHR30328:SF54">
    <property type="entry name" value="HTH-TYPE TRANSCRIPTIONAL REPRESSOR SCO4008"/>
    <property type="match status" value="1"/>
</dbReference>
<feature type="region of interest" description="Disordered" evidence="3">
    <location>
        <begin position="227"/>
        <end position="250"/>
    </location>
</feature>
<feature type="DNA-binding region" description="H-T-H motif" evidence="2">
    <location>
        <begin position="44"/>
        <end position="63"/>
    </location>
</feature>
<evidence type="ECO:0000313" key="6">
    <source>
        <dbReference type="Proteomes" id="UP000424462"/>
    </source>
</evidence>
<dbReference type="AlphaFoldDB" id="A0A6B8VR71"/>
<dbReference type="GO" id="GO:0003677">
    <property type="term" value="F:DNA binding"/>
    <property type="evidence" value="ECO:0007669"/>
    <property type="project" value="UniProtKB-UniRule"/>
</dbReference>
<dbReference type="InterPro" id="IPR036271">
    <property type="entry name" value="Tet_transcr_reg_TetR-rel_C_sf"/>
</dbReference>
<dbReference type="SUPFAM" id="SSF46689">
    <property type="entry name" value="Homeodomain-like"/>
    <property type="match status" value="1"/>
</dbReference>
<evidence type="ECO:0000256" key="1">
    <source>
        <dbReference type="ARBA" id="ARBA00023125"/>
    </source>
</evidence>
<dbReference type="InterPro" id="IPR041474">
    <property type="entry name" value="NicS_C"/>
</dbReference>
<dbReference type="KEGG" id="cok:COCCU_10665"/>
<dbReference type="InterPro" id="IPR050109">
    <property type="entry name" value="HTH-type_TetR-like_transc_reg"/>
</dbReference>
<organism evidence="5 6">
    <name type="scientific">Corynebacterium occultum</name>
    <dbReference type="NCBI Taxonomy" id="2675219"/>
    <lineage>
        <taxon>Bacteria</taxon>
        <taxon>Bacillati</taxon>
        <taxon>Actinomycetota</taxon>
        <taxon>Actinomycetes</taxon>
        <taxon>Mycobacteriales</taxon>
        <taxon>Corynebacteriaceae</taxon>
        <taxon>Corynebacterium</taxon>
    </lineage>
</organism>
<accession>A0A6B8VR71</accession>
<dbReference type="Pfam" id="PF00440">
    <property type="entry name" value="TetR_N"/>
    <property type="match status" value="1"/>
</dbReference>
<evidence type="ECO:0000256" key="2">
    <source>
        <dbReference type="PROSITE-ProRule" id="PRU00335"/>
    </source>
</evidence>
<evidence type="ECO:0000259" key="4">
    <source>
        <dbReference type="PROSITE" id="PS50977"/>
    </source>
</evidence>
<feature type="compositionally biased region" description="Polar residues" evidence="3">
    <location>
        <begin position="229"/>
        <end position="243"/>
    </location>
</feature>
<keyword evidence="6" id="KW-1185">Reference proteome</keyword>
<dbReference type="PRINTS" id="PR00455">
    <property type="entry name" value="HTHTETR"/>
</dbReference>
<dbReference type="Gene3D" id="1.10.357.10">
    <property type="entry name" value="Tetracycline Repressor, domain 2"/>
    <property type="match status" value="1"/>
</dbReference>
<evidence type="ECO:0000256" key="3">
    <source>
        <dbReference type="SAM" id="MobiDB-lite"/>
    </source>
</evidence>
<dbReference type="Pfam" id="PF17938">
    <property type="entry name" value="TetR_C_29"/>
    <property type="match status" value="1"/>
</dbReference>
<sequence>MNIDGPINSTGEDASGIADDAVTPEHVIEVALGMFSQNGFNETRLEQIAKNSGMSKRMIHYHFGDKLGLYHRALAEAIHRLHPEAEEMELDSTVPVAGVRKVVDAIHRRYLAHPEAVQLFVQENLHPHADFSEIPPMNNDASITLHLDKLLMLGQDAGAFRPGIAAEDIFTLISALSCYPTTHSPGFDHSFGVDLSSEENREGLHSMVVDTVLAFLTSNIPHSGRDSYLTAQPLSDSTSSSAQGIYADED</sequence>
<name>A0A6B8VR71_9CORY</name>
<feature type="domain" description="HTH tetR-type" evidence="4">
    <location>
        <begin position="21"/>
        <end position="81"/>
    </location>
</feature>
<dbReference type="InterPro" id="IPR001647">
    <property type="entry name" value="HTH_TetR"/>
</dbReference>
<reference evidence="5 6" key="1">
    <citation type="submission" date="2019-11" db="EMBL/GenBank/DDBJ databases">
        <title>Complete genome sequence of Corynebacterium kalinowskii 1959, a novel Corynebacterium species isolated from soil of a small paddock in Vilsendorf, Germany.</title>
        <authorList>
            <person name="Schaffert L."/>
            <person name="Ruwe M."/>
            <person name="Milse J."/>
            <person name="Hanuschka K."/>
            <person name="Ortseifen V."/>
            <person name="Droste J."/>
            <person name="Brandt D."/>
            <person name="Schlueter L."/>
            <person name="Kutter Y."/>
            <person name="Vinke S."/>
            <person name="Viehoefer P."/>
            <person name="Jacob L."/>
            <person name="Luebke N.-C."/>
            <person name="Schulte-Berndt E."/>
            <person name="Hain C."/>
            <person name="Linder M."/>
            <person name="Schmidt P."/>
            <person name="Wollenschlaeger L."/>
            <person name="Luttermann T."/>
            <person name="Thieme E."/>
            <person name="Hassa J."/>
            <person name="Haak M."/>
            <person name="Wittchen M."/>
            <person name="Mentz A."/>
            <person name="Persicke M."/>
            <person name="Busche T."/>
            <person name="Ruckert C."/>
        </authorList>
    </citation>
    <scope>NUCLEOTIDE SEQUENCE [LARGE SCALE GENOMIC DNA]</scope>
    <source>
        <strain evidence="5 6">2039</strain>
    </source>
</reference>
<dbReference type="PANTHER" id="PTHR30328">
    <property type="entry name" value="TRANSCRIPTIONAL REPRESSOR"/>
    <property type="match status" value="1"/>
</dbReference>
<dbReference type="SUPFAM" id="SSF48498">
    <property type="entry name" value="Tetracyclin repressor-like, C-terminal domain"/>
    <property type="match status" value="1"/>
</dbReference>
<dbReference type="RefSeq" id="WP_156231473.1">
    <property type="nucleotide sequence ID" value="NZ_CP046455.1"/>
</dbReference>
<evidence type="ECO:0000313" key="5">
    <source>
        <dbReference type="EMBL" id="QGU08052.1"/>
    </source>
</evidence>
<proteinExistence type="predicted"/>
<keyword evidence="1 2" id="KW-0238">DNA-binding</keyword>
<dbReference type="Proteomes" id="UP000424462">
    <property type="component" value="Chromosome"/>
</dbReference>